<protein>
    <recommendedName>
        <fullName evidence="1">DUF4283 domain-containing protein</fullName>
    </recommendedName>
</protein>
<dbReference type="Proteomes" id="UP001141552">
    <property type="component" value="Unassembled WGS sequence"/>
</dbReference>
<evidence type="ECO:0000259" key="1">
    <source>
        <dbReference type="Pfam" id="PF14111"/>
    </source>
</evidence>
<sequence>MSVKELRETSALQYGEEVETTREKEDLIFLVEDEETENVEVNHSLLCRVLGMKSVNPQAFTGMMKNLWCPAKGIEATQITRNSFLFQFNSGRDVRKVMTAGPWFFERQLVLLQELTGDEQLSQIHLYKAPFWVRIYDVPWKARTEQNVLPICKKVGECVEFEEDGVRGSGTFIRARIRVNVEKPWPTKS</sequence>
<feature type="domain" description="DUF4283" evidence="1">
    <location>
        <begin position="39"/>
        <end position="121"/>
    </location>
</feature>
<dbReference type="EMBL" id="JAKUCV010006336">
    <property type="protein sequence ID" value="KAJ4827776.1"/>
    <property type="molecule type" value="Genomic_DNA"/>
</dbReference>
<comment type="caution">
    <text evidence="2">The sequence shown here is derived from an EMBL/GenBank/DDBJ whole genome shotgun (WGS) entry which is preliminary data.</text>
</comment>
<dbReference type="PANTHER" id="PTHR31286">
    <property type="entry name" value="GLYCINE-RICH CELL WALL STRUCTURAL PROTEIN 1.8-LIKE"/>
    <property type="match status" value="1"/>
</dbReference>
<dbReference type="InterPro" id="IPR040256">
    <property type="entry name" value="At4g02000-like"/>
</dbReference>
<dbReference type="PANTHER" id="PTHR31286:SF167">
    <property type="entry name" value="OS09G0268800 PROTEIN"/>
    <property type="match status" value="1"/>
</dbReference>
<gene>
    <name evidence="2" type="ORF">Tsubulata_011658</name>
</gene>
<organism evidence="2 3">
    <name type="scientific">Turnera subulata</name>
    <dbReference type="NCBI Taxonomy" id="218843"/>
    <lineage>
        <taxon>Eukaryota</taxon>
        <taxon>Viridiplantae</taxon>
        <taxon>Streptophyta</taxon>
        <taxon>Embryophyta</taxon>
        <taxon>Tracheophyta</taxon>
        <taxon>Spermatophyta</taxon>
        <taxon>Magnoliopsida</taxon>
        <taxon>eudicotyledons</taxon>
        <taxon>Gunneridae</taxon>
        <taxon>Pentapetalae</taxon>
        <taxon>rosids</taxon>
        <taxon>fabids</taxon>
        <taxon>Malpighiales</taxon>
        <taxon>Passifloraceae</taxon>
        <taxon>Turnera</taxon>
    </lineage>
</organism>
<reference evidence="2" key="1">
    <citation type="submission" date="2022-02" db="EMBL/GenBank/DDBJ databases">
        <authorList>
            <person name="Henning P.M."/>
            <person name="McCubbin A.G."/>
            <person name="Shore J.S."/>
        </authorList>
    </citation>
    <scope>NUCLEOTIDE SEQUENCE</scope>
    <source>
        <strain evidence="2">F60SS</strain>
        <tissue evidence="2">Leaves</tissue>
    </source>
</reference>
<dbReference type="InterPro" id="IPR025558">
    <property type="entry name" value="DUF4283"/>
</dbReference>
<keyword evidence="3" id="KW-1185">Reference proteome</keyword>
<name>A0A9Q0J335_9ROSI</name>
<dbReference type="OrthoDB" id="1750606at2759"/>
<proteinExistence type="predicted"/>
<dbReference type="Pfam" id="PF14111">
    <property type="entry name" value="DUF4283"/>
    <property type="match status" value="1"/>
</dbReference>
<dbReference type="AlphaFoldDB" id="A0A9Q0J335"/>
<evidence type="ECO:0000313" key="3">
    <source>
        <dbReference type="Proteomes" id="UP001141552"/>
    </source>
</evidence>
<accession>A0A9Q0J335</accession>
<reference evidence="2" key="2">
    <citation type="journal article" date="2023" name="Plants (Basel)">
        <title>Annotation of the Turnera subulata (Passifloraceae) Draft Genome Reveals the S-Locus Evolved after the Divergence of Turneroideae from Passifloroideae in a Stepwise Manner.</title>
        <authorList>
            <person name="Henning P.M."/>
            <person name="Roalson E.H."/>
            <person name="Mir W."/>
            <person name="McCubbin A.G."/>
            <person name="Shore J.S."/>
        </authorList>
    </citation>
    <scope>NUCLEOTIDE SEQUENCE</scope>
    <source>
        <strain evidence="2">F60SS</strain>
    </source>
</reference>
<evidence type="ECO:0000313" key="2">
    <source>
        <dbReference type="EMBL" id="KAJ4827776.1"/>
    </source>
</evidence>